<proteinExistence type="predicted"/>
<dbReference type="AlphaFoldDB" id="A0A5M4BD03"/>
<name>A0A5M4BD03_9FLAO</name>
<evidence type="ECO:0000313" key="2">
    <source>
        <dbReference type="Proteomes" id="UP000398217"/>
    </source>
</evidence>
<dbReference type="Proteomes" id="UP000398217">
    <property type="component" value="Unassembled WGS sequence"/>
</dbReference>
<evidence type="ECO:0008006" key="3">
    <source>
        <dbReference type="Google" id="ProtNLM"/>
    </source>
</evidence>
<keyword evidence="2" id="KW-1185">Reference proteome</keyword>
<comment type="caution">
    <text evidence="1">The sequence shown here is derived from an EMBL/GenBank/DDBJ whole genome shotgun (WGS) entry which is preliminary data.</text>
</comment>
<reference evidence="2" key="1">
    <citation type="journal article" date="2020" name="Int. J. Syst. Evol. Microbiol.">
        <title>Capnocytophaga felis sp. nov. isolated from the feline oral cavity.</title>
        <authorList>
            <person name="Suzuki M."/>
            <person name="Umeda K."/>
            <person name="Kimura M."/>
            <person name="Imaoka K."/>
            <person name="Morikawa S."/>
            <person name="Maeda K."/>
        </authorList>
    </citation>
    <scope>NUCLEOTIDE SEQUENCE [LARGE SCALE GENOMIC DNA]</scope>
    <source>
        <strain evidence="2">KC07070</strain>
    </source>
</reference>
<sequence>MKKVMFIAVSAFLVGCKSWVRIGDLTAISNRNVDGSKTYVLLSRDVEANASSQTGDALEQAVDELTKKYEGEFVRNAKVYVRDDGKKVRVVGDVWGEQNMNVNVTTSATANVELNVGDSVVFRKKKGGKLIDGKVIGFNAGKCVVEYGNGKKIELSYDDVTKTNK</sequence>
<dbReference type="OrthoDB" id="1442561at2"/>
<dbReference type="InterPro" id="IPR055629">
    <property type="entry name" value="DUF7205"/>
</dbReference>
<dbReference type="EMBL" id="BLBC01000034">
    <property type="protein sequence ID" value="GET47157.1"/>
    <property type="molecule type" value="Genomic_DNA"/>
</dbReference>
<accession>A0A5M4BD03</accession>
<organism evidence="1 2">
    <name type="scientific">Capnocytophaga felis</name>
    <dbReference type="NCBI Taxonomy" id="2267611"/>
    <lineage>
        <taxon>Bacteria</taxon>
        <taxon>Pseudomonadati</taxon>
        <taxon>Bacteroidota</taxon>
        <taxon>Flavobacteriia</taxon>
        <taxon>Flavobacteriales</taxon>
        <taxon>Flavobacteriaceae</taxon>
        <taxon>Capnocytophaga</taxon>
    </lineage>
</organism>
<gene>
    <name evidence="1" type="ORF">RCZ01_24590</name>
</gene>
<dbReference type="RefSeq" id="WP_155285767.1">
    <property type="nucleotide sequence ID" value="NZ_BLBC01000034.1"/>
</dbReference>
<dbReference type="PROSITE" id="PS51257">
    <property type="entry name" value="PROKAR_LIPOPROTEIN"/>
    <property type="match status" value="1"/>
</dbReference>
<dbReference type="Pfam" id="PF23835">
    <property type="entry name" value="DUF7205"/>
    <property type="match status" value="1"/>
</dbReference>
<protein>
    <recommendedName>
        <fullName evidence="3">Lipoprotein</fullName>
    </recommendedName>
</protein>
<evidence type="ECO:0000313" key="1">
    <source>
        <dbReference type="EMBL" id="GET47157.1"/>
    </source>
</evidence>